<evidence type="ECO:0000256" key="7">
    <source>
        <dbReference type="RuleBase" id="RU365068"/>
    </source>
</evidence>
<evidence type="ECO:0000256" key="3">
    <source>
        <dbReference type="ARBA" id="ARBA00022806"/>
    </source>
</evidence>
<dbReference type="GO" id="GO:0003723">
    <property type="term" value="F:RNA binding"/>
    <property type="evidence" value="ECO:0007669"/>
    <property type="project" value="UniProtKB-UniRule"/>
</dbReference>
<dbReference type="VEuPathDB" id="FungiDB:C5L36_0B06880"/>
<feature type="domain" description="Helicase C-terminal" evidence="10">
    <location>
        <begin position="335"/>
        <end position="505"/>
    </location>
</feature>
<dbReference type="GO" id="GO:0005524">
    <property type="term" value="F:ATP binding"/>
    <property type="evidence" value="ECO:0007669"/>
    <property type="project" value="UniProtKB-UniRule"/>
</dbReference>
<name>A0A1V2LN53_PICKU</name>
<comment type="function">
    <text evidence="7">RNA helicase.</text>
</comment>
<evidence type="ECO:0000313" key="11">
    <source>
        <dbReference type="EMBL" id="ONH74188.1"/>
    </source>
</evidence>
<dbReference type="PROSITE" id="PS51194">
    <property type="entry name" value="HELICASE_CTER"/>
    <property type="match status" value="1"/>
</dbReference>
<evidence type="ECO:0000256" key="8">
    <source>
        <dbReference type="SAM" id="MobiDB-lite"/>
    </source>
</evidence>
<feature type="compositionally biased region" description="Polar residues" evidence="8">
    <location>
        <begin position="606"/>
        <end position="627"/>
    </location>
</feature>
<dbReference type="SUPFAM" id="SSF52540">
    <property type="entry name" value="P-loop containing nucleoside triphosphate hydrolases"/>
    <property type="match status" value="2"/>
</dbReference>
<comment type="domain">
    <text evidence="7">The Q motif is unique to and characteristic of the DEAD box family of RNA helicases and controls ATP binding and hydrolysis.</text>
</comment>
<dbReference type="PANTHER" id="PTHR24031">
    <property type="entry name" value="RNA HELICASE"/>
    <property type="match status" value="1"/>
</dbReference>
<gene>
    <name evidence="11" type="ORF">BOH78_2583</name>
</gene>
<sequence length="672" mass="75428">MSVAMSMLRKTWTPLHMGGLRISILSRHYSMGHHSGETNHVAEGAGAPVEAEAEAEALEHQAADAVKLISSNVVEETNLHPTLKRAFAKTIGPTLTPVQEQCINDFVSSEHGIVVRAKTGTGKTFAFGLPVIHSVLKSRERDVKFTDKYVNSVIFAPTRDLATQIRKSISTLWDDCGARKFPRDSSNYRLRIPRNWESIPLVIGQTPYRQTMDYFPGRSAPPIVVATPGRFMDALENRQAFRDSLVHLENIIIDEADELLNGNFKEDINNIIDELNAIRKPIKGVEEPGAPVKPKTMLFSATVSDDVFELAERAIGPEFPFVDVTGAKTEEVNENITQILVQTESIYDSYIAAVSFILDNQRQKNFKPIIFLSTTSSVDFFAKLFSDILRAEGCRRRVLPFHGKLPQGKRDNSQKIFRESSNAILVASGIGARGMDFPGVTHVIQIGVSSEIDSHTHKIGRTGRAGKKGEALLFTSKLEEPFVKALIKNGNKFGETIEFDSTTPEALDVAEKIKKQTNSYLDLDETFLKNLSHYRNIPSKIAKLNQTALAMDVAKTYSALSGEAVYDEDEEPVKLTMSYNMADKMGLKWEELEDYYNFTGRRPQKSKSGSFNGRNNNRQSKGNWSNNRSERGGYRDSNRGGYRNDHRDSYKSRSNRNSRNSDRWEDSSEQRW</sequence>
<evidence type="ECO:0000259" key="9">
    <source>
        <dbReference type="PROSITE" id="PS51192"/>
    </source>
</evidence>
<evidence type="ECO:0000259" key="10">
    <source>
        <dbReference type="PROSITE" id="PS51194"/>
    </source>
</evidence>
<feature type="region of interest" description="Disordered" evidence="8">
    <location>
        <begin position="600"/>
        <end position="672"/>
    </location>
</feature>
<dbReference type="SMART" id="SM00490">
    <property type="entry name" value="HELICc"/>
    <property type="match status" value="1"/>
</dbReference>
<protein>
    <recommendedName>
        <fullName evidence="7">ATP-dependent RNA helicase</fullName>
        <ecNumber evidence="7">3.6.4.13</ecNumber>
    </recommendedName>
</protein>
<dbReference type="PROSITE" id="PS00039">
    <property type="entry name" value="DEAD_ATP_HELICASE"/>
    <property type="match status" value="1"/>
</dbReference>
<evidence type="ECO:0000313" key="12">
    <source>
        <dbReference type="Proteomes" id="UP000189274"/>
    </source>
</evidence>
<keyword evidence="5 7" id="KW-0694">RNA-binding</keyword>
<dbReference type="EMBL" id="MQVM01000011">
    <property type="protein sequence ID" value="ONH74188.1"/>
    <property type="molecule type" value="Genomic_DNA"/>
</dbReference>
<organism evidence="11 12">
    <name type="scientific">Pichia kudriavzevii</name>
    <name type="common">Yeast</name>
    <name type="synonym">Issatchenkia orientalis</name>
    <dbReference type="NCBI Taxonomy" id="4909"/>
    <lineage>
        <taxon>Eukaryota</taxon>
        <taxon>Fungi</taxon>
        <taxon>Dikarya</taxon>
        <taxon>Ascomycota</taxon>
        <taxon>Saccharomycotina</taxon>
        <taxon>Pichiomycetes</taxon>
        <taxon>Pichiales</taxon>
        <taxon>Pichiaceae</taxon>
        <taxon>Pichia</taxon>
    </lineage>
</organism>
<comment type="similarity">
    <text evidence="6">Belongs to the DEAD box helicase family.</text>
</comment>
<dbReference type="InterPro" id="IPR001650">
    <property type="entry name" value="Helicase_C-like"/>
</dbReference>
<reference evidence="12" key="1">
    <citation type="journal article" date="2017" name="Genome Announc.">
        <title>Genome sequences of Cyberlindnera fabianii 65, Pichia kudriavzevii 129, and Saccharomyces cerevisiae 131 isolated from fermented masau fruits in Zimbabwe.</title>
        <authorList>
            <person name="van Rijswijck I.M.H."/>
            <person name="Derks M.F.L."/>
            <person name="Abee T."/>
            <person name="de Ridder D."/>
            <person name="Smid E.J."/>
        </authorList>
    </citation>
    <scope>NUCLEOTIDE SEQUENCE [LARGE SCALE GENOMIC DNA]</scope>
    <source>
        <strain evidence="12">129</strain>
    </source>
</reference>
<keyword evidence="1 6" id="KW-0547">Nucleotide-binding</keyword>
<dbReference type="PROSITE" id="PS51192">
    <property type="entry name" value="HELICASE_ATP_BIND_1"/>
    <property type="match status" value="1"/>
</dbReference>
<dbReference type="SMART" id="SM00487">
    <property type="entry name" value="DEXDc"/>
    <property type="match status" value="1"/>
</dbReference>
<evidence type="ECO:0000256" key="4">
    <source>
        <dbReference type="ARBA" id="ARBA00022840"/>
    </source>
</evidence>
<keyword evidence="4 6" id="KW-0067">ATP-binding</keyword>
<dbReference type="InterPro" id="IPR011545">
    <property type="entry name" value="DEAD/DEAH_box_helicase_dom"/>
</dbReference>
<keyword evidence="3 6" id="KW-0347">Helicase</keyword>
<keyword evidence="2 6" id="KW-0378">Hydrolase</keyword>
<dbReference type="CDD" id="cd18787">
    <property type="entry name" value="SF2_C_DEAD"/>
    <property type="match status" value="1"/>
</dbReference>
<accession>A0A1V2LN53</accession>
<dbReference type="InterPro" id="IPR014001">
    <property type="entry name" value="Helicase_ATP-bd"/>
</dbReference>
<evidence type="ECO:0000256" key="1">
    <source>
        <dbReference type="ARBA" id="ARBA00022741"/>
    </source>
</evidence>
<comment type="caution">
    <text evidence="11">The sequence shown here is derived from an EMBL/GenBank/DDBJ whole genome shotgun (WGS) entry which is preliminary data.</text>
</comment>
<proteinExistence type="inferred from homology"/>
<comment type="catalytic activity">
    <reaction evidence="7">
        <text>ATP + H2O = ADP + phosphate + H(+)</text>
        <dbReference type="Rhea" id="RHEA:13065"/>
        <dbReference type="ChEBI" id="CHEBI:15377"/>
        <dbReference type="ChEBI" id="CHEBI:15378"/>
        <dbReference type="ChEBI" id="CHEBI:30616"/>
        <dbReference type="ChEBI" id="CHEBI:43474"/>
        <dbReference type="ChEBI" id="CHEBI:456216"/>
        <dbReference type="EC" id="3.6.4.13"/>
    </reaction>
</comment>
<dbReference type="AlphaFoldDB" id="A0A1V2LN53"/>
<dbReference type="InterPro" id="IPR000629">
    <property type="entry name" value="RNA-helicase_DEAD-box_CS"/>
</dbReference>
<feature type="compositionally biased region" description="Basic and acidic residues" evidence="8">
    <location>
        <begin position="659"/>
        <end position="672"/>
    </location>
</feature>
<dbReference type="GO" id="GO:0003724">
    <property type="term" value="F:RNA helicase activity"/>
    <property type="evidence" value="ECO:0007669"/>
    <property type="project" value="UniProtKB-EC"/>
</dbReference>
<dbReference type="Pfam" id="PF00270">
    <property type="entry name" value="DEAD"/>
    <property type="match status" value="1"/>
</dbReference>
<dbReference type="Gene3D" id="3.40.50.300">
    <property type="entry name" value="P-loop containing nucleotide triphosphate hydrolases"/>
    <property type="match status" value="2"/>
</dbReference>
<dbReference type="Pfam" id="PF00271">
    <property type="entry name" value="Helicase_C"/>
    <property type="match status" value="1"/>
</dbReference>
<dbReference type="InterPro" id="IPR027417">
    <property type="entry name" value="P-loop_NTPase"/>
</dbReference>
<evidence type="ECO:0000256" key="2">
    <source>
        <dbReference type="ARBA" id="ARBA00022801"/>
    </source>
</evidence>
<dbReference type="Proteomes" id="UP000189274">
    <property type="component" value="Unassembled WGS sequence"/>
</dbReference>
<evidence type="ECO:0000256" key="5">
    <source>
        <dbReference type="ARBA" id="ARBA00022884"/>
    </source>
</evidence>
<dbReference type="EC" id="3.6.4.13" evidence="7"/>
<feature type="compositionally biased region" description="Basic and acidic residues" evidence="8">
    <location>
        <begin position="628"/>
        <end position="651"/>
    </location>
</feature>
<dbReference type="GO" id="GO:0016787">
    <property type="term" value="F:hydrolase activity"/>
    <property type="evidence" value="ECO:0007669"/>
    <property type="project" value="UniProtKB-KW"/>
</dbReference>
<evidence type="ECO:0000256" key="6">
    <source>
        <dbReference type="RuleBase" id="RU000492"/>
    </source>
</evidence>
<feature type="domain" description="Helicase ATP-binding" evidence="9">
    <location>
        <begin position="104"/>
        <end position="321"/>
    </location>
</feature>